<dbReference type="Pfam" id="PF02734">
    <property type="entry name" value="Dak2"/>
    <property type="match status" value="1"/>
</dbReference>
<evidence type="ECO:0000259" key="3">
    <source>
        <dbReference type="PROSITE" id="PS51480"/>
    </source>
</evidence>
<proteinExistence type="predicted"/>
<evidence type="ECO:0000256" key="2">
    <source>
        <dbReference type="ARBA" id="ARBA00022777"/>
    </source>
</evidence>
<gene>
    <name evidence="4" type="ORF">JI748_12060</name>
</gene>
<feature type="domain" description="DhaL" evidence="3">
    <location>
        <begin position="6"/>
        <end position="201"/>
    </location>
</feature>
<keyword evidence="1" id="KW-0808">Transferase</keyword>
<sequence length="213" mass="21804">MRINQDTLATALERAHAAMPRLTDVLNAADAKLGDGDTGTMLARLIATFAAVDVRATPDLGTAFMALAKAGAASTGSSLGTLVITAMMTAGKASASQSSLGWDRLGPLIAAIRDAAMARGKAELGAKTIIDGLDALAQALAGQDDPAVMAKAAAEAMQAVLDDFRPRPCTMGRARMFADRSIGLDDPGMLALAELVWAIVGSQEARHGETALA</sequence>
<dbReference type="InterPro" id="IPR050861">
    <property type="entry name" value="Dihydroxyacetone_Kinase"/>
</dbReference>
<dbReference type="SMART" id="SM01120">
    <property type="entry name" value="Dak2"/>
    <property type="match status" value="1"/>
</dbReference>
<dbReference type="PANTHER" id="PTHR28629:SF4">
    <property type="entry name" value="TRIOKINASE_FMN CYCLASE"/>
    <property type="match status" value="1"/>
</dbReference>
<reference evidence="4 5" key="1">
    <citation type="submission" date="2021-01" db="EMBL/GenBank/DDBJ databases">
        <title>Genome seq and assembly of Devosia sp. LEGU1.</title>
        <authorList>
            <person name="Chhetri G."/>
        </authorList>
    </citation>
    <scope>NUCLEOTIDE SEQUENCE [LARGE SCALE GENOMIC DNA]</scope>
    <source>
        <strain evidence="4 5">LEGU1</strain>
    </source>
</reference>
<dbReference type="Proteomes" id="UP000595857">
    <property type="component" value="Chromosome"/>
</dbReference>
<keyword evidence="5" id="KW-1185">Reference proteome</keyword>
<accession>A0ABX7C2P8</accession>
<dbReference type="InterPro" id="IPR036117">
    <property type="entry name" value="DhaL_dom_sf"/>
</dbReference>
<keyword evidence="2" id="KW-0418">Kinase</keyword>
<dbReference type="PANTHER" id="PTHR28629">
    <property type="entry name" value="TRIOKINASE/FMN CYCLASE"/>
    <property type="match status" value="1"/>
</dbReference>
<dbReference type="Gene3D" id="1.25.40.340">
    <property type="match status" value="1"/>
</dbReference>
<name>A0ABX7C2P8_9HYPH</name>
<evidence type="ECO:0000313" key="5">
    <source>
        <dbReference type="Proteomes" id="UP000595857"/>
    </source>
</evidence>
<dbReference type="SUPFAM" id="SSF101473">
    <property type="entry name" value="DhaL-like"/>
    <property type="match status" value="1"/>
</dbReference>
<evidence type="ECO:0000313" key="4">
    <source>
        <dbReference type="EMBL" id="QQR38505.1"/>
    </source>
</evidence>
<dbReference type="PROSITE" id="PS51480">
    <property type="entry name" value="DHAL"/>
    <property type="match status" value="1"/>
</dbReference>
<dbReference type="EMBL" id="CP068046">
    <property type="protein sequence ID" value="QQR38505.1"/>
    <property type="molecule type" value="Genomic_DNA"/>
</dbReference>
<dbReference type="RefSeq" id="WP_201630975.1">
    <property type="nucleotide sequence ID" value="NZ_CP068046.1"/>
</dbReference>
<evidence type="ECO:0000256" key="1">
    <source>
        <dbReference type="ARBA" id="ARBA00022679"/>
    </source>
</evidence>
<protein>
    <submittedName>
        <fullName evidence="4">DAK2 domain-containing protein</fullName>
    </submittedName>
</protein>
<dbReference type="InterPro" id="IPR004007">
    <property type="entry name" value="DhaL_dom"/>
</dbReference>
<organism evidence="4 5">
    <name type="scientific">Devosia rhizoryzae</name>
    <dbReference type="NCBI Taxonomy" id="2774137"/>
    <lineage>
        <taxon>Bacteria</taxon>
        <taxon>Pseudomonadati</taxon>
        <taxon>Pseudomonadota</taxon>
        <taxon>Alphaproteobacteria</taxon>
        <taxon>Hyphomicrobiales</taxon>
        <taxon>Devosiaceae</taxon>
        <taxon>Devosia</taxon>
    </lineage>
</organism>